<evidence type="ECO:0000313" key="3">
    <source>
        <dbReference type="Proteomes" id="UP001286563"/>
    </source>
</evidence>
<dbReference type="AlphaFoldDB" id="A0AAJ2P5X6"/>
<dbReference type="EMBL" id="JAWPFC010000008">
    <property type="protein sequence ID" value="MDW2893637.1"/>
    <property type="molecule type" value="Genomic_DNA"/>
</dbReference>
<protein>
    <submittedName>
        <fullName evidence="2">Uncharacterized protein</fullName>
    </submittedName>
</protein>
<feature type="chain" id="PRO_5042480585" evidence="1">
    <location>
        <begin position="25"/>
        <end position="139"/>
    </location>
</feature>
<evidence type="ECO:0000256" key="1">
    <source>
        <dbReference type="SAM" id="SignalP"/>
    </source>
</evidence>
<gene>
    <name evidence="2" type="ORF">R7U35_02920</name>
</gene>
<feature type="signal peptide" evidence="1">
    <location>
        <begin position="1"/>
        <end position="24"/>
    </location>
</feature>
<comment type="caution">
    <text evidence="2">The sequence shown here is derived from an EMBL/GenBank/DDBJ whole genome shotgun (WGS) entry which is preliminary data.</text>
</comment>
<organism evidence="2 3">
    <name type="scientific">Mesomycoplasma ovipneumoniae</name>
    <dbReference type="NCBI Taxonomy" id="29562"/>
    <lineage>
        <taxon>Bacteria</taxon>
        <taxon>Bacillati</taxon>
        <taxon>Mycoplasmatota</taxon>
        <taxon>Mycoplasmoidales</taxon>
        <taxon>Metamycoplasmataceae</taxon>
        <taxon>Mesomycoplasma</taxon>
    </lineage>
</organism>
<feature type="non-terminal residue" evidence="2">
    <location>
        <position position="139"/>
    </location>
</feature>
<reference evidence="2" key="1">
    <citation type="submission" date="2023-10" db="EMBL/GenBank/DDBJ databases">
        <title>Genome sequences of Mycoplasma ovipneumoniae isolated from goats.</title>
        <authorList>
            <person name="Spergser J."/>
        </authorList>
    </citation>
    <scope>NUCLEOTIDE SEQUENCE</scope>
    <source>
        <strain evidence="2">168</strain>
    </source>
</reference>
<keyword evidence="1" id="KW-0732">Signal</keyword>
<dbReference type="Proteomes" id="UP001286563">
    <property type="component" value="Unassembled WGS sequence"/>
</dbReference>
<name>A0AAJ2P5X6_9BACT</name>
<sequence>MKNSVFKVLPILVFSSSIFFNLSAIVEPNYIKKDQWDTEYLPVNNTFNVEEEYNVDIDLDESNKGKWEIEIFANTYYAVELSNRVKTVIKLDDSWFNTYEFVLNRYDTTGYNRYSRQLIKINDGTYSLNKTIGKINSYN</sequence>
<evidence type="ECO:0000313" key="2">
    <source>
        <dbReference type="EMBL" id="MDW2893637.1"/>
    </source>
</evidence>
<proteinExistence type="predicted"/>
<accession>A0AAJ2P5X6</accession>